<dbReference type="OrthoDB" id="3270319at2759"/>
<dbReference type="Pfam" id="PF00271">
    <property type="entry name" value="Helicase_C"/>
    <property type="match status" value="1"/>
</dbReference>
<dbReference type="InterPro" id="IPR027417">
    <property type="entry name" value="P-loop_NTPase"/>
</dbReference>
<evidence type="ECO:0000313" key="3">
    <source>
        <dbReference type="EMBL" id="KIK12891.1"/>
    </source>
</evidence>
<feature type="non-terminal residue" evidence="3">
    <location>
        <position position="1"/>
    </location>
</feature>
<dbReference type="InterPro" id="IPR038718">
    <property type="entry name" value="SNF2-like_sf"/>
</dbReference>
<feature type="domain" description="Helicase C-terminal" evidence="2">
    <location>
        <begin position="257"/>
        <end position="405"/>
    </location>
</feature>
<dbReference type="AlphaFoldDB" id="A0A0C9Y7J4"/>
<name>A0A0C9Y7J4_9AGAM</name>
<dbReference type="HOGENOM" id="CLU_042561_0_0_1"/>
<protein>
    <recommendedName>
        <fullName evidence="2">Helicase C-terminal domain-containing protein</fullName>
    </recommendedName>
</protein>
<dbReference type="InterPro" id="IPR049730">
    <property type="entry name" value="SNF2/RAD54-like_C"/>
</dbReference>
<reference evidence="3 4" key="1">
    <citation type="submission" date="2014-04" db="EMBL/GenBank/DDBJ databases">
        <authorList>
            <consortium name="DOE Joint Genome Institute"/>
            <person name="Kuo A."/>
            <person name="Kohler A."/>
            <person name="Costa M.D."/>
            <person name="Nagy L.G."/>
            <person name="Floudas D."/>
            <person name="Copeland A."/>
            <person name="Barry K.W."/>
            <person name="Cichocki N."/>
            <person name="Veneault-Fourrey C."/>
            <person name="LaButti K."/>
            <person name="Lindquist E.A."/>
            <person name="Lipzen A."/>
            <person name="Lundell T."/>
            <person name="Morin E."/>
            <person name="Murat C."/>
            <person name="Sun H."/>
            <person name="Tunlid A."/>
            <person name="Henrissat B."/>
            <person name="Grigoriev I.V."/>
            <person name="Hibbett D.S."/>
            <person name="Martin F."/>
            <person name="Nordberg H.P."/>
            <person name="Cantor M.N."/>
            <person name="Hua S.X."/>
        </authorList>
    </citation>
    <scope>NUCLEOTIDE SEQUENCE [LARGE SCALE GENOMIC DNA]</scope>
    <source>
        <strain evidence="3 4">441</strain>
    </source>
</reference>
<accession>A0A0C9Y7J4</accession>
<keyword evidence="1" id="KW-0378">Hydrolase</keyword>
<dbReference type="Proteomes" id="UP000054018">
    <property type="component" value="Unassembled WGS sequence"/>
</dbReference>
<organism evidence="3 4">
    <name type="scientific">Pisolithus microcarpus 441</name>
    <dbReference type="NCBI Taxonomy" id="765257"/>
    <lineage>
        <taxon>Eukaryota</taxon>
        <taxon>Fungi</taxon>
        <taxon>Dikarya</taxon>
        <taxon>Basidiomycota</taxon>
        <taxon>Agaricomycotina</taxon>
        <taxon>Agaricomycetes</taxon>
        <taxon>Agaricomycetidae</taxon>
        <taxon>Boletales</taxon>
        <taxon>Sclerodermatineae</taxon>
        <taxon>Pisolithaceae</taxon>
        <taxon>Pisolithus</taxon>
    </lineage>
</organism>
<feature type="non-terminal residue" evidence="3">
    <location>
        <position position="405"/>
    </location>
</feature>
<evidence type="ECO:0000256" key="1">
    <source>
        <dbReference type="ARBA" id="ARBA00022801"/>
    </source>
</evidence>
<dbReference type="InterPro" id="IPR001650">
    <property type="entry name" value="Helicase_C-like"/>
</dbReference>
<dbReference type="Gene3D" id="3.40.50.10810">
    <property type="entry name" value="Tandem AAA-ATPase domain"/>
    <property type="match status" value="1"/>
</dbReference>
<sequence length="405" mass="45345">IDEAHKARKLNKFHQAVHALRKQSATMIAMSATPVLTHLQDLWIMGSVLGLPQLKDKAKFEEMCREVSRAQAKDRRAERESSEGRLRGLLAGEESSALDKSTAMRPVLQQWIPFLREVFSKNVIRRTLDSLDHCGNKIFGLLPYQERVMLLELREWEKVRLARITDELAHSPTHNTTAGAGKNFYIEFRRGLLHPQMNPSAGTDTWCTPSSLQDWKGDKCSTKLDILAQIVAHHLSTDNAQPLNVNEDGVSLQPDDSPTNTAIASKEPDRIIIFSAFPSSNAAITDVLKLYGVKALELHGKIGPAKRKSVLNEFRSSTRDAGARVLILSQVGMVGLNLACANIMIIADTLWSALEDEQLRGRIYRYPQQKEVLFYRLVARGTPDVFLNNIAFDKGNLHKAFVGMD</sequence>
<evidence type="ECO:0000259" key="2">
    <source>
        <dbReference type="PROSITE" id="PS51194"/>
    </source>
</evidence>
<gene>
    <name evidence="3" type="ORF">PISMIDRAFT_36108</name>
</gene>
<dbReference type="Gene3D" id="3.40.50.300">
    <property type="entry name" value="P-loop containing nucleotide triphosphate hydrolases"/>
    <property type="match status" value="1"/>
</dbReference>
<dbReference type="GO" id="GO:0016787">
    <property type="term" value="F:hydrolase activity"/>
    <property type="evidence" value="ECO:0007669"/>
    <property type="project" value="UniProtKB-KW"/>
</dbReference>
<keyword evidence="4" id="KW-1185">Reference proteome</keyword>
<evidence type="ECO:0000313" key="4">
    <source>
        <dbReference type="Proteomes" id="UP000054018"/>
    </source>
</evidence>
<dbReference type="SUPFAM" id="SSF52540">
    <property type="entry name" value="P-loop containing nucleoside triphosphate hydrolases"/>
    <property type="match status" value="1"/>
</dbReference>
<reference evidence="4" key="2">
    <citation type="submission" date="2015-01" db="EMBL/GenBank/DDBJ databases">
        <title>Evolutionary Origins and Diversification of the Mycorrhizal Mutualists.</title>
        <authorList>
            <consortium name="DOE Joint Genome Institute"/>
            <consortium name="Mycorrhizal Genomics Consortium"/>
            <person name="Kohler A."/>
            <person name="Kuo A."/>
            <person name="Nagy L.G."/>
            <person name="Floudas D."/>
            <person name="Copeland A."/>
            <person name="Barry K.W."/>
            <person name="Cichocki N."/>
            <person name="Veneault-Fourrey C."/>
            <person name="LaButti K."/>
            <person name="Lindquist E.A."/>
            <person name="Lipzen A."/>
            <person name="Lundell T."/>
            <person name="Morin E."/>
            <person name="Murat C."/>
            <person name="Riley R."/>
            <person name="Ohm R."/>
            <person name="Sun H."/>
            <person name="Tunlid A."/>
            <person name="Henrissat B."/>
            <person name="Grigoriev I.V."/>
            <person name="Hibbett D.S."/>
            <person name="Martin F."/>
        </authorList>
    </citation>
    <scope>NUCLEOTIDE SEQUENCE [LARGE SCALE GENOMIC DNA]</scope>
    <source>
        <strain evidence="4">441</strain>
    </source>
</reference>
<dbReference type="STRING" id="765257.A0A0C9Y7J4"/>
<dbReference type="PANTHER" id="PTHR10799">
    <property type="entry name" value="SNF2/RAD54 HELICASE FAMILY"/>
    <property type="match status" value="1"/>
</dbReference>
<proteinExistence type="predicted"/>
<dbReference type="SMART" id="SM00490">
    <property type="entry name" value="HELICc"/>
    <property type="match status" value="1"/>
</dbReference>
<dbReference type="PROSITE" id="PS51194">
    <property type="entry name" value="HELICASE_CTER"/>
    <property type="match status" value="1"/>
</dbReference>
<dbReference type="EMBL" id="KN834039">
    <property type="protein sequence ID" value="KIK12891.1"/>
    <property type="molecule type" value="Genomic_DNA"/>
</dbReference>
<dbReference type="CDD" id="cd18793">
    <property type="entry name" value="SF2_C_SNF"/>
    <property type="match status" value="1"/>
</dbReference>